<feature type="domain" description="RING-type" evidence="4">
    <location>
        <begin position="47"/>
        <end position="91"/>
    </location>
</feature>
<organism evidence="6 7">
    <name type="scientific">Heterodera trifolii</name>
    <dbReference type="NCBI Taxonomy" id="157864"/>
    <lineage>
        <taxon>Eukaryota</taxon>
        <taxon>Metazoa</taxon>
        <taxon>Ecdysozoa</taxon>
        <taxon>Nematoda</taxon>
        <taxon>Chromadorea</taxon>
        <taxon>Rhabditida</taxon>
        <taxon>Tylenchina</taxon>
        <taxon>Tylenchomorpha</taxon>
        <taxon>Tylenchoidea</taxon>
        <taxon>Heteroderidae</taxon>
        <taxon>Heteroderinae</taxon>
        <taxon>Heterodera</taxon>
    </lineage>
</organism>
<dbReference type="PROSITE" id="PS50089">
    <property type="entry name" value="ZF_RING_2"/>
    <property type="match status" value="1"/>
</dbReference>
<dbReference type="PANTHER" id="PTHR22696">
    <property type="entry name" value="E3 UBIQUITIN-PROTEIN LIGASE RNF26"/>
    <property type="match status" value="1"/>
</dbReference>
<keyword evidence="7" id="KW-1185">Reference proteome</keyword>
<evidence type="ECO:0000313" key="7">
    <source>
        <dbReference type="Proteomes" id="UP001620626"/>
    </source>
</evidence>
<evidence type="ECO:0000259" key="4">
    <source>
        <dbReference type="PROSITE" id="PS50089"/>
    </source>
</evidence>
<evidence type="ECO:0000313" key="6">
    <source>
        <dbReference type="EMBL" id="KAL3099233.1"/>
    </source>
</evidence>
<keyword evidence="1 3" id="KW-0479">Metal-binding</keyword>
<sequence length="103" mass="11491">MSSPNTNLEVSMSSFASRLQAFVANEWEIANKEFTKRIEEINSKITCIICMEKERSVVFTPCQHAVVCKSCAESIMNSPDAAGNKHCPLCRSKIVDTNKVYLS</sequence>
<proteinExistence type="predicted"/>
<dbReference type="Gene3D" id="3.30.40.10">
    <property type="entry name" value="Zinc/RING finger domain, C3HC4 (zinc finger)"/>
    <property type="match status" value="1"/>
</dbReference>
<comment type="caution">
    <text evidence="6">The sequence shown here is derived from an EMBL/GenBank/DDBJ whole genome shotgun (WGS) entry which is preliminary data.</text>
</comment>
<dbReference type="GO" id="GO:0008270">
    <property type="term" value="F:zinc ion binding"/>
    <property type="evidence" value="ECO:0007669"/>
    <property type="project" value="UniProtKB-KW"/>
</dbReference>
<keyword evidence="2" id="KW-0862">Zinc</keyword>
<keyword evidence="1 3" id="KW-0863">Zinc-finger</keyword>
<protein>
    <recommendedName>
        <fullName evidence="4">RING-type domain-containing protein</fullName>
    </recommendedName>
</protein>
<dbReference type="Proteomes" id="UP001620626">
    <property type="component" value="Unassembled WGS sequence"/>
</dbReference>
<dbReference type="InterPro" id="IPR013083">
    <property type="entry name" value="Znf_RING/FYVE/PHD"/>
</dbReference>
<evidence type="ECO:0000256" key="2">
    <source>
        <dbReference type="ARBA" id="ARBA00022833"/>
    </source>
</evidence>
<dbReference type="AlphaFoldDB" id="A0ABD2K961"/>
<evidence type="ECO:0000256" key="3">
    <source>
        <dbReference type="PROSITE-ProRule" id="PRU00175"/>
    </source>
</evidence>
<name>A0ABD2K961_9BILA</name>
<dbReference type="SUPFAM" id="SSF57850">
    <property type="entry name" value="RING/U-box"/>
    <property type="match status" value="1"/>
</dbReference>
<evidence type="ECO:0000313" key="5">
    <source>
        <dbReference type="EMBL" id="KAL3089931.1"/>
    </source>
</evidence>
<dbReference type="InterPro" id="IPR001841">
    <property type="entry name" value="Znf_RING"/>
</dbReference>
<evidence type="ECO:0000256" key="1">
    <source>
        <dbReference type="ARBA" id="ARBA00022771"/>
    </source>
</evidence>
<dbReference type="EMBL" id="JBICBT010000816">
    <property type="protein sequence ID" value="KAL3099233.1"/>
    <property type="molecule type" value="Genomic_DNA"/>
</dbReference>
<dbReference type="Pfam" id="PF13920">
    <property type="entry name" value="zf-C3HC4_3"/>
    <property type="match status" value="1"/>
</dbReference>
<reference evidence="6 7" key="1">
    <citation type="submission" date="2024-10" db="EMBL/GenBank/DDBJ databases">
        <authorList>
            <person name="Kim D."/>
        </authorList>
    </citation>
    <scope>NUCLEOTIDE SEQUENCE [LARGE SCALE GENOMIC DNA]</scope>
    <source>
        <strain evidence="6">BH-2024</strain>
    </source>
</reference>
<accession>A0ABD2K961</accession>
<gene>
    <name evidence="5" type="ORF">niasHT_026341</name>
    <name evidence="6" type="ORF">niasHT_029040</name>
</gene>
<dbReference type="EMBL" id="JBICBT010000967">
    <property type="protein sequence ID" value="KAL3089931.1"/>
    <property type="molecule type" value="Genomic_DNA"/>
</dbReference>
<dbReference type="SMART" id="SM00184">
    <property type="entry name" value="RING"/>
    <property type="match status" value="1"/>
</dbReference>